<organism evidence="2">
    <name type="scientific">Parasteatoda tepidariorum</name>
    <name type="common">Common house spider</name>
    <name type="synonym">Achaearanea tepidariorum</name>
    <dbReference type="NCBI Taxonomy" id="114398"/>
    <lineage>
        <taxon>Eukaryota</taxon>
        <taxon>Metazoa</taxon>
        <taxon>Ecdysozoa</taxon>
        <taxon>Arthropoda</taxon>
        <taxon>Chelicerata</taxon>
        <taxon>Arachnida</taxon>
        <taxon>Araneae</taxon>
        <taxon>Araneomorphae</taxon>
        <taxon>Entelegynae</taxon>
        <taxon>Araneoidea</taxon>
        <taxon>Theridiidae</taxon>
        <taxon>Parasteatoda</taxon>
    </lineage>
</organism>
<name>A0A2L2Y517_PARTP</name>
<proteinExistence type="evidence at transcript level"/>
<dbReference type="Gene3D" id="2.10.80.20">
    <property type="match status" value="1"/>
</dbReference>
<sequence length="103" mass="11402">MMKYIVLFSVVVAVASAFVCPPNFCSGVKCDDLSNCLRENGQKIREKGSFCKCCDICVKVLGEGERCMPDHILGSISASECDEGLACHRSHWKCVTMEEFLED</sequence>
<feature type="chain" id="PRO_5014973254" description="Cystine knot toxin" evidence="1">
    <location>
        <begin position="18"/>
        <end position="103"/>
    </location>
</feature>
<evidence type="ECO:0000256" key="1">
    <source>
        <dbReference type="SAM" id="SignalP"/>
    </source>
</evidence>
<keyword evidence="1" id="KW-0732">Signal</keyword>
<dbReference type="EMBL" id="IAAA01000696">
    <property type="protein sequence ID" value="LAA03097.1"/>
    <property type="molecule type" value="mRNA"/>
</dbReference>
<dbReference type="OrthoDB" id="6414243at2759"/>
<protein>
    <recommendedName>
        <fullName evidence="3">Cystine knot toxin</fullName>
    </recommendedName>
</protein>
<reference evidence="2" key="1">
    <citation type="journal article" date="2016" name="Mol. Ecol. Resour.">
        <title>Evaluation of the impact of RNA preservation methods of spiders for de novo transcriptome assembly.</title>
        <authorList>
            <person name="Kono N."/>
            <person name="Nakamura H."/>
            <person name="Ito Y."/>
            <person name="Tomita M."/>
            <person name="Arakawa K."/>
        </authorList>
    </citation>
    <scope>NUCLEOTIDE SEQUENCE</scope>
    <source>
        <tissue evidence="2">Whole body</tissue>
    </source>
</reference>
<evidence type="ECO:0008006" key="3">
    <source>
        <dbReference type="Google" id="ProtNLM"/>
    </source>
</evidence>
<accession>A0A2L2Y517</accession>
<feature type="signal peptide" evidence="1">
    <location>
        <begin position="1"/>
        <end position="17"/>
    </location>
</feature>
<dbReference type="InterPro" id="IPR053741">
    <property type="entry name" value="Ser_Fungal_Prot_Inhib_sf"/>
</dbReference>
<dbReference type="AlphaFoldDB" id="A0A2L2Y517"/>
<evidence type="ECO:0000313" key="2">
    <source>
        <dbReference type="EMBL" id="LAA03097.1"/>
    </source>
</evidence>